<dbReference type="InterPro" id="IPR020449">
    <property type="entry name" value="Tscrpt_reg_AraC-type_HTH"/>
</dbReference>
<dbReference type="PRINTS" id="PR00032">
    <property type="entry name" value="HTHARAC"/>
</dbReference>
<evidence type="ECO:0000259" key="4">
    <source>
        <dbReference type="PROSITE" id="PS01124"/>
    </source>
</evidence>
<reference evidence="5 6" key="1">
    <citation type="submission" date="2017-05" db="EMBL/GenBank/DDBJ databases">
        <authorList>
            <person name="Varghese N."/>
            <person name="Submissions S."/>
        </authorList>
    </citation>
    <scope>NUCLEOTIDE SEQUENCE [LARGE SCALE GENOMIC DNA]</scope>
    <source>
        <strain evidence="5 6">DSM 19036</strain>
    </source>
</reference>
<dbReference type="EMBL" id="FXTN01000010">
    <property type="protein sequence ID" value="SMO91414.1"/>
    <property type="molecule type" value="Genomic_DNA"/>
</dbReference>
<keyword evidence="1" id="KW-0805">Transcription regulation</keyword>
<dbReference type="RefSeq" id="WP_142529882.1">
    <property type="nucleotide sequence ID" value="NZ_CBCSJO010000010.1"/>
</dbReference>
<keyword evidence="6" id="KW-1185">Reference proteome</keyword>
<protein>
    <submittedName>
        <fullName evidence="5">AraC-type DNA-binding protein</fullName>
    </submittedName>
</protein>
<dbReference type="PANTHER" id="PTHR43280">
    <property type="entry name" value="ARAC-FAMILY TRANSCRIPTIONAL REGULATOR"/>
    <property type="match status" value="1"/>
</dbReference>
<evidence type="ECO:0000313" key="6">
    <source>
        <dbReference type="Proteomes" id="UP000320300"/>
    </source>
</evidence>
<evidence type="ECO:0000256" key="3">
    <source>
        <dbReference type="ARBA" id="ARBA00023163"/>
    </source>
</evidence>
<name>A0A521F5J2_9SPHI</name>
<dbReference type="AlphaFoldDB" id="A0A521F5J2"/>
<organism evidence="5 6">
    <name type="scientific">Pedobacter westerhofensis</name>
    <dbReference type="NCBI Taxonomy" id="425512"/>
    <lineage>
        <taxon>Bacteria</taxon>
        <taxon>Pseudomonadati</taxon>
        <taxon>Bacteroidota</taxon>
        <taxon>Sphingobacteriia</taxon>
        <taxon>Sphingobacteriales</taxon>
        <taxon>Sphingobacteriaceae</taxon>
        <taxon>Pedobacter</taxon>
    </lineage>
</organism>
<evidence type="ECO:0000313" key="5">
    <source>
        <dbReference type="EMBL" id="SMO91414.1"/>
    </source>
</evidence>
<dbReference type="InterPro" id="IPR009057">
    <property type="entry name" value="Homeodomain-like_sf"/>
</dbReference>
<keyword evidence="3" id="KW-0804">Transcription</keyword>
<dbReference type="OrthoDB" id="9816214at2"/>
<proteinExistence type="predicted"/>
<dbReference type="SUPFAM" id="SSF46689">
    <property type="entry name" value="Homeodomain-like"/>
    <property type="match status" value="1"/>
</dbReference>
<dbReference type="SMART" id="SM00342">
    <property type="entry name" value="HTH_ARAC"/>
    <property type="match status" value="1"/>
</dbReference>
<dbReference type="PROSITE" id="PS01124">
    <property type="entry name" value="HTH_ARAC_FAMILY_2"/>
    <property type="match status" value="1"/>
</dbReference>
<dbReference type="Pfam" id="PF12833">
    <property type="entry name" value="HTH_18"/>
    <property type="match status" value="1"/>
</dbReference>
<sequence length="310" mass="35560">MKNVPYLLKTIQDLHKLFFLPKSEHPLITVFDLENRQCVAHASSDSLVFDFYSIWFKRNTGGTLGYGQNAFDFTTGSLTFQAPGQVITVQDHYFSAGWALAFHPDLFRSYPLVHNITEFEFFSYEVYQGLSLQPQQEESINMLVREISKEARSGDKRFGEPILVAQLELLLRQINRYYHQQFSPASKAGSDFLTGFENKLQDYFNYNENEVKPILTVKYLADLMHLSPHHLSEKIKELTGQSALQHIHYRMVEKAKGLISVSGLSISEVAYSLGFEHPQSFSKVFKNKTGFTPTAFKQSLFRNKCTLNAQ</sequence>
<dbReference type="GO" id="GO:0003700">
    <property type="term" value="F:DNA-binding transcription factor activity"/>
    <property type="evidence" value="ECO:0007669"/>
    <property type="project" value="InterPro"/>
</dbReference>
<dbReference type="GO" id="GO:0043565">
    <property type="term" value="F:sequence-specific DNA binding"/>
    <property type="evidence" value="ECO:0007669"/>
    <property type="project" value="InterPro"/>
</dbReference>
<dbReference type="Gene3D" id="1.10.10.60">
    <property type="entry name" value="Homeodomain-like"/>
    <property type="match status" value="1"/>
</dbReference>
<gene>
    <name evidence="5" type="ORF">SAMN06265348_110172</name>
</gene>
<evidence type="ECO:0000256" key="1">
    <source>
        <dbReference type="ARBA" id="ARBA00023015"/>
    </source>
</evidence>
<dbReference type="InterPro" id="IPR018060">
    <property type="entry name" value="HTH_AraC"/>
</dbReference>
<evidence type="ECO:0000256" key="2">
    <source>
        <dbReference type="ARBA" id="ARBA00023125"/>
    </source>
</evidence>
<dbReference type="PANTHER" id="PTHR43280:SF32">
    <property type="entry name" value="TRANSCRIPTIONAL REGULATORY PROTEIN"/>
    <property type="match status" value="1"/>
</dbReference>
<accession>A0A521F5J2</accession>
<dbReference type="Proteomes" id="UP000320300">
    <property type="component" value="Unassembled WGS sequence"/>
</dbReference>
<keyword evidence="2 5" id="KW-0238">DNA-binding</keyword>
<feature type="domain" description="HTH araC/xylS-type" evidence="4">
    <location>
        <begin position="198"/>
        <end position="299"/>
    </location>
</feature>